<dbReference type="Ensembl" id="ENSLLET00000028553.1">
    <property type="protein sequence ID" value="ENSLLEP00000027475.1"/>
    <property type="gene ID" value="ENSLLEG00000017436.1"/>
</dbReference>
<dbReference type="PANTHER" id="PTHR36473:SF1">
    <property type="entry name" value="GENE 11100-RELATED"/>
    <property type="match status" value="1"/>
</dbReference>
<evidence type="ECO:0000313" key="2">
    <source>
        <dbReference type="Ensembl" id="ENSLLEP00000027475.1"/>
    </source>
</evidence>
<reference evidence="2" key="1">
    <citation type="submission" date="2025-08" db="UniProtKB">
        <authorList>
            <consortium name="Ensembl"/>
        </authorList>
    </citation>
    <scope>IDENTIFICATION</scope>
</reference>
<name>A0A8C5PTM8_9ANUR</name>
<dbReference type="AlphaFoldDB" id="A0A8C5PTM8"/>
<feature type="compositionally biased region" description="Basic residues" evidence="1">
    <location>
        <begin position="25"/>
        <end position="39"/>
    </location>
</feature>
<reference evidence="2" key="2">
    <citation type="submission" date="2025-09" db="UniProtKB">
        <authorList>
            <consortium name="Ensembl"/>
        </authorList>
    </citation>
    <scope>IDENTIFICATION</scope>
</reference>
<feature type="region of interest" description="Disordered" evidence="1">
    <location>
        <begin position="17"/>
        <end position="39"/>
    </location>
</feature>
<dbReference type="InterPro" id="IPR055322">
    <property type="entry name" value="C3orf49-like"/>
</dbReference>
<organism evidence="2 3">
    <name type="scientific">Leptobrachium leishanense</name>
    <name type="common">Leishan spiny toad</name>
    <dbReference type="NCBI Taxonomy" id="445787"/>
    <lineage>
        <taxon>Eukaryota</taxon>
        <taxon>Metazoa</taxon>
        <taxon>Chordata</taxon>
        <taxon>Craniata</taxon>
        <taxon>Vertebrata</taxon>
        <taxon>Euteleostomi</taxon>
        <taxon>Amphibia</taxon>
        <taxon>Batrachia</taxon>
        <taxon>Anura</taxon>
        <taxon>Pelobatoidea</taxon>
        <taxon>Megophryidae</taxon>
        <taxon>Leptobrachium</taxon>
    </lineage>
</organism>
<evidence type="ECO:0000256" key="1">
    <source>
        <dbReference type="SAM" id="MobiDB-lite"/>
    </source>
</evidence>
<accession>A0A8C5PTM8</accession>
<gene>
    <name evidence="2" type="primary">C3orf49</name>
</gene>
<dbReference type="Proteomes" id="UP000694569">
    <property type="component" value="Unplaced"/>
</dbReference>
<protein>
    <submittedName>
        <fullName evidence="2">Chromosome 3 open reading frame 49</fullName>
    </submittedName>
</protein>
<dbReference type="Gene3D" id="1.20.5.110">
    <property type="match status" value="1"/>
</dbReference>
<proteinExistence type="predicted"/>
<evidence type="ECO:0000313" key="3">
    <source>
        <dbReference type="Proteomes" id="UP000694569"/>
    </source>
</evidence>
<sequence>MQKQLSGLLAYGPLNVRNRMDSARKAPRKKQNKHARQKAKGILRWHGAVSTDLLNQNVLVPTRQESTSESDSGSFIPLENKKKSFGQKVKSALGKVMAPRIHEFRNTKLPIVASARALPNTNSKDKAISLRSDLPCASRKPRRITKIMQHLPLSHERSKQGASGMPQAATLQLDVNVFEAEIEEITADNVTVRSRKTTRRMSVLSVPAGLQKVPYSPKKKQFAFTKRKKKSDNSIRHHSDYTVGNLQMQVDDLIETIAEKSTQLLAQRHEELRQCECLGDEIVQSSKLFQRVSKRSTRKYKFKNVCFPCICCC</sequence>
<keyword evidence="3" id="KW-1185">Reference proteome</keyword>
<dbReference type="PANTHER" id="PTHR36473">
    <property type="entry name" value="CHROMOSOME 3 OPEN READING FRAME 49"/>
    <property type="match status" value="1"/>
</dbReference>
<dbReference type="OrthoDB" id="9042669at2759"/>
<dbReference type="GeneTree" id="ENSGT00390000007318"/>